<evidence type="ECO:0000256" key="1">
    <source>
        <dbReference type="SAM" id="MobiDB-lite"/>
    </source>
</evidence>
<feature type="chain" id="PRO_5012439022" description="Tim44-like domain-containing protein" evidence="3">
    <location>
        <begin position="30"/>
        <end position="330"/>
    </location>
</feature>
<name>A0A1W6MRH1_9HYPH</name>
<evidence type="ECO:0000313" key="5">
    <source>
        <dbReference type="EMBL" id="ARN80089.1"/>
    </source>
</evidence>
<keyword evidence="3" id="KW-0732">Signal</keyword>
<feature type="signal peptide" evidence="3">
    <location>
        <begin position="1"/>
        <end position="29"/>
    </location>
</feature>
<sequence length="330" mass="34290">MSSRRNSLHFLPVALLAALLAFAPSLVEAKMGGSFGGGVGSRGSRTFSPPPATNTAPRTAAPIERSVTPPPSAQPQPGLGAQRPGFAQSGGFGRSFMGGLAGGLIGAGLFGLLTGHGFLGGIGGFASILGFLFQIALLAFLARLAFQWWQGRQAAAAGLGGRPGANVFGFDPRAAFSGAGFGGGAPQPSRGQPLQLSAADFPAFERLLGATQDAYSREDLDALSRVATPEIVGYLNEELNQHRRQGVINKISGVKLLQGDLSEAWREGGDEYATVAMRFALLDVTEDRATGRIVSGDPTTPTQATQIWTFRRPAGAPPDAWRLSAMQEAA</sequence>
<dbReference type="SUPFAM" id="SSF54427">
    <property type="entry name" value="NTF2-like"/>
    <property type="match status" value="1"/>
</dbReference>
<proteinExistence type="predicted"/>
<accession>A0A1W6MRH1</accession>
<reference evidence="5 6" key="1">
    <citation type="submission" date="2017-02" db="EMBL/GenBank/DDBJ databases">
        <authorList>
            <person name="Peterson S.W."/>
        </authorList>
    </citation>
    <scope>NUCLEOTIDE SEQUENCE [LARGE SCALE GENOMIC DNA]</scope>
    <source>
        <strain evidence="5 6">S285</strain>
    </source>
</reference>
<evidence type="ECO:0000256" key="3">
    <source>
        <dbReference type="SAM" id="SignalP"/>
    </source>
</evidence>
<protein>
    <recommendedName>
        <fullName evidence="4">Tim44-like domain-containing protein</fullName>
    </recommendedName>
</protein>
<evidence type="ECO:0000313" key="6">
    <source>
        <dbReference type="Proteomes" id="UP000193978"/>
    </source>
</evidence>
<dbReference type="InterPro" id="IPR032710">
    <property type="entry name" value="NTF2-like_dom_sf"/>
</dbReference>
<dbReference type="Proteomes" id="UP000193978">
    <property type="component" value="Chromosome"/>
</dbReference>
<dbReference type="AlphaFoldDB" id="A0A1W6MRH1"/>
<dbReference type="OrthoDB" id="9780873at2"/>
<dbReference type="SMART" id="SM00978">
    <property type="entry name" value="Tim44"/>
    <property type="match status" value="1"/>
</dbReference>
<dbReference type="PANTHER" id="PTHR41542:SF1">
    <property type="entry name" value="BLL5807 PROTEIN"/>
    <property type="match status" value="1"/>
</dbReference>
<feature type="transmembrane region" description="Helical" evidence="2">
    <location>
        <begin position="118"/>
        <end position="142"/>
    </location>
</feature>
<dbReference type="KEGG" id="mbry:B1812_02215"/>
<evidence type="ECO:0000259" key="4">
    <source>
        <dbReference type="SMART" id="SM00978"/>
    </source>
</evidence>
<feature type="compositionally biased region" description="Low complexity" evidence="1">
    <location>
        <begin position="42"/>
        <end position="62"/>
    </location>
</feature>
<dbReference type="InterPro" id="IPR007379">
    <property type="entry name" value="Tim44-like_dom"/>
</dbReference>
<gene>
    <name evidence="5" type="ORF">B1812_02215</name>
</gene>
<dbReference type="RefSeq" id="WP_085770144.1">
    <property type="nucleotide sequence ID" value="NZ_AP027149.1"/>
</dbReference>
<dbReference type="STRING" id="655015.B1812_02215"/>
<keyword evidence="6" id="KW-1185">Reference proteome</keyword>
<keyword evidence="2" id="KW-1133">Transmembrane helix</keyword>
<dbReference type="Pfam" id="PF04280">
    <property type="entry name" value="Tim44"/>
    <property type="match status" value="1"/>
</dbReference>
<evidence type="ECO:0000256" key="2">
    <source>
        <dbReference type="SAM" id="Phobius"/>
    </source>
</evidence>
<feature type="domain" description="Tim44-like" evidence="4">
    <location>
        <begin position="182"/>
        <end position="328"/>
    </location>
</feature>
<organism evidence="5 6">
    <name type="scientific">Methylocystis bryophila</name>
    <dbReference type="NCBI Taxonomy" id="655015"/>
    <lineage>
        <taxon>Bacteria</taxon>
        <taxon>Pseudomonadati</taxon>
        <taxon>Pseudomonadota</taxon>
        <taxon>Alphaproteobacteria</taxon>
        <taxon>Hyphomicrobiales</taxon>
        <taxon>Methylocystaceae</taxon>
        <taxon>Methylocystis</taxon>
    </lineage>
</organism>
<feature type="region of interest" description="Disordered" evidence="1">
    <location>
        <begin position="38"/>
        <end position="84"/>
    </location>
</feature>
<dbReference type="EMBL" id="CP019948">
    <property type="protein sequence ID" value="ARN80089.1"/>
    <property type="molecule type" value="Genomic_DNA"/>
</dbReference>
<keyword evidence="2" id="KW-0472">Membrane</keyword>
<keyword evidence="2" id="KW-0812">Transmembrane</keyword>
<dbReference type="PANTHER" id="PTHR41542">
    <property type="entry name" value="BLL5807 PROTEIN"/>
    <property type="match status" value="1"/>
</dbReference>
<dbReference type="Gene3D" id="3.10.450.240">
    <property type="match status" value="1"/>
</dbReference>